<name>A0A9J6P4D4_9CLOT</name>
<reference evidence="2" key="2">
    <citation type="submission" date="2021-04" db="EMBL/GenBank/DDBJ databases">
        <authorList>
            <person name="Dong X."/>
        </authorList>
    </citation>
    <scope>NUCLEOTIDE SEQUENCE</scope>
    <source>
        <strain evidence="2">ZWT</strain>
    </source>
</reference>
<evidence type="ECO:0000313" key="3">
    <source>
        <dbReference type="Proteomes" id="UP001056429"/>
    </source>
</evidence>
<dbReference type="RefSeq" id="WP_250859769.1">
    <property type="nucleotide sequence ID" value="NZ_JAGSOJ010000002.1"/>
</dbReference>
<dbReference type="PANTHER" id="PTHR42895:SF2">
    <property type="entry name" value="IRON-SULFUR CLUSTER PROTEIN"/>
    <property type="match status" value="1"/>
</dbReference>
<dbReference type="SUPFAM" id="SSF54292">
    <property type="entry name" value="2Fe-2S ferredoxin-like"/>
    <property type="match status" value="1"/>
</dbReference>
<feature type="domain" description="2Fe-2S ferredoxin-type" evidence="1">
    <location>
        <begin position="2"/>
        <end position="94"/>
    </location>
</feature>
<protein>
    <submittedName>
        <fullName evidence="2">DUF4445 domain-containing protein</fullName>
    </submittedName>
</protein>
<dbReference type="InterPro" id="IPR001041">
    <property type="entry name" value="2Fe-2S_ferredoxin-type"/>
</dbReference>
<dbReference type="Pfam" id="PF00111">
    <property type="entry name" value="Fer2"/>
    <property type="match status" value="1"/>
</dbReference>
<dbReference type="InterPro" id="IPR036010">
    <property type="entry name" value="2Fe-2S_ferredoxin-like_sf"/>
</dbReference>
<evidence type="ECO:0000313" key="2">
    <source>
        <dbReference type="EMBL" id="MCM1990677.1"/>
    </source>
</evidence>
<dbReference type="InterPro" id="IPR012675">
    <property type="entry name" value="Beta-grasp_dom_sf"/>
</dbReference>
<organism evidence="2 3">
    <name type="scientific">Oceanirhabdus seepicola</name>
    <dbReference type="NCBI Taxonomy" id="2828781"/>
    <lineage>
        <taxon>Bacteria</taxon>
        <taxon>Bacillati</taxon>
        <taxon>Bacillota</taxon>
        <taxon>Clostridia</taxon>
        <taxon>Eubacteriales</taxon>
        <taxon>Clostridiaceae</taxon>
        <taxon>Oceanirhabdus</taxon>
    </lineage>
</organism>
<comment type="caution">
    <text evidence="2">The sequence shown here is derived from an EMBL/GenBank/DDBJ whole genome shotgun (WGS) entry which is preliminary data.</text>
</comment>
<dbReference type="InterPro" id="IPR052911">
    <property type="entry name" value="Corrinoid_activation_enz"/>
</dbReference>
<dbReference type="Pfam" id="PF17650">
    <property type="entry name" value="RACo_linker"/>
    <property type="match status" value="1"/>
</dbReference>
<evidence type="ECO:0000259" key="1">
    <source>
        <dbReference type="PROSITE" id="PS51085"/>
    </source>
</evidence>
<proteinExistence type="predicted"/>
<reference evidence="2" key="1">
    <citation type="journal article" date="2021" name="mSystems">
        <title>Bacteria and Archaea Synergistically Convert Glycine Betaine to Biogenic Methane in the Formosa Cold Seep of the South China Sea.</title>
        <authorList>
            <person name="Li L."/>
            <person name="Zhang W."/>
            <person name="Zhang S."/>
            <person name="Song L."/>
            <person name="Sun Q."/>
            <person name="Zhang H."/>
            <person name="Xiang H."/>
            <person name="Dong X."/>
        </authorList>
    </citation>
    <scope>NUCLEOTIDE SEQUENCE</scope>
    <source>
        <strain evidence="2">ZWT</strain>
    </source>
</reference>
<dbReference type="InterPro" id="IPR041414">
    <property type="entry name" value="Raco-like_middle"/>
</dbReference>
<dbReference type="PROSITE" id="PS51085">
    <property type="entry name" value="2FE2S_FER_2"/>
    <property type="match status" value="1"/>
</dbReference>
<dbReference type="Proteomes" id="UP001056429">
    <property type="component" value="Unassembled WGS sequence"/>
</dbReference>
<dbReference type="InterPro" id="IPR040506">
    <property type="entry name" value="RACo_linker"/>
</dbReference>
<keyword evidence="3" id="KW-1185">Reference proteome</keyword>
<dbReference type="PANTHER" id="PTHR42895">
    <property type="entry name" value="IRON-SULFUR CLUSTER-BINDING PROTEIN-RELATED"/>
    <property type="match status" value="1"/>
</dbReference>
<gene>
    <name evidence="2" type="ORF">KDK92_13170</name>
</gene>
<dbReference type="InterPro" id="IPR042259">
    <property type="entry name" value="Raco-like_middle_sf"/>
</dbReference>
<dbReference type="Pfam" id="PF17651">
    <property type="entry name" value="Raco_middle"/>
    <property type="match status" value="1"/>
</dbReference>
<dbReference type="Gene3D" id="3.10.20.30">
    <property type="match status" value="1"/>
</dbReference>
<dbReference type="Pfam" id="PF14574">
    <property type="entry name" value="RACo_C_ter"/>
    <property type="match status" value="1"/>
</dbReference>
<dbReference type="Gene3D" id="3.30.420.480">
    <property type="entry name" value="Domain of unknown function (DUF4445)"/>
    <property type="match status" value="1"/>
</dbReference>
<dbReference type="AlphaFoldDB" id="A0A9J6P4D4"/>
<dbReference type="CDD" id="cd00207">
    <property type="entry name" value="fer2"/>
    <property type="match status" value="1"/>
</dbReference>
<dbReference type="EMBL" id="JAGSOJ010000002">
    <property type="protein sequence ID" value="MCM1990677.1"/>
    <property type="molecule type" value="Genomic_DNA"/>
</dbReference>
<dbReference type="GO" id="GO:0051536">
    <property type="term" value="F:iron-sulfur cluster binding"/>
    <property type="evidence" value="ECO:0007669"/>
    <property type="project" value="InterPro"/>
</dbReference>
<sequence>MSYLKIISKDKKIEFKVGDTLLNILQDNGILAESPCGGNGTCGKCKIKIIEGSINEPTEEEVKHLYKEELEGDIRLSCLVIPTGDLTVELLNTKDVKHKILAEGYMPEFDINPVINKRVHKLTKPTLEKNFSYEELLEEALEIAIYEDDHMLLRSLPEIFENQEVTAIYAGEKFIGVEAGDTSCELYGIAVDIGTTTVVASLVDLNSGKEISSESEINPQKEYGLDVLSRIDFTRTKANGLELLQNSIIDCLNNLTSELCSKNSININNIYEMTIAANATMMHLLLGVNTNSIGKSPYSTVFSRQKKLLASSIGIKLSLFARVYCLPGVSSYIGADIVAGSVVSELDKTDKNVLFIDIGTNGEIVLSKGGELSSCSCAAGPALEGMNISCGMRAAEGAIEGIKINEDGIRLKVIGNKEPVGICGSGILEGISEIVRAKLVGKTGRLKKKSDIEENDQLQYLSKYLIEEDRKRKICISSETKEISITQGDIRQVQLTKGAILSGFYALLDLLEIDMMDLNEVIIAGQFGKHLSVDSLVGSGIIPADLRGKIRYIGNSSKSGALMCLLSKEVREDMEKVAKKIQYFELSTKEGYDKLFTKCLNFN</sequence>
<accession>A0A9J6P4D4</accession>
<dbReference type="InterPro" id="IPR027980">
    <property type="entry name" value="RACo_C"/>
</dbReference>